<gene>
    <name evidence="8" type="primary">rpoE</name>
    <name evidence="8" type="ORF">BR63_12650</name>
</gene>
<dbReference type="InterPro" id="IPR038087">
    <property type="entry name" value="RNAP_delta_N_dom_sf"/>
</dbReference>
<dbReference type="InterPro" id="IPR029757">
    <property type="entry name" value="RpoE"/>
</dbReference>
<organism evidence="8 9">
    <name type="scientific">Thermanaerosceptrum fracticalcis</name>
    <dbReference type="NCBI Taxonomy" id="1712410"/>
    <lineage>
        <taxon>Bacteria</taxon>
        <taxon>Bacillati</taxon>
        <taxon>Bacillota</taxon>
        <taxon>Clostridia</taxon>
        <taxon>Eubacteriales</taxon>
        <taxon>Peptococcaceae</taxon>
        <taxon>Thermanaerosceptrum</taxon>
    </lineage>
</organism>
<dbReference type="GO" id="GO:0000428">
    <property type="term" value="C:DNA-directed RNA polymerase complex"/>
    <property type="evidence" value="ECO:0007669"/>
    <property type="project" value="UniProtKB-KW"/>
</dbReference>
<proteinExistence type="inferred from homology"/>
<dbReference type="KEGG" id="tfr:BR63_12650"/>
<sequence length="132" mass="15378">MEEVKNINSALSEVEIAYHLLKSGGQPRNLRELMQEIFAIKGLPMDDPRLMAAVHTQINLDNRFAHLGQGNWGLREWTQTKVVRRVTPSGFGTRAIPVRRRSLQDEIEYEDGEYSEKYDIMPMDDEEDEWEE</sequence>
<evidence type="ECO:0000256" key="3">
    <source>
        <dbReference type="ARBA" id="ARBA00022679"/>
    </source>
</evidence>
<feature type="domain" description="HTH HARE-type" evidence="7">
    <location>
        <begin position="11"/>
        <end position="77"/>
    </location>
</feature>
<dbReference type="NCBIfam" id="TIGR04567">
    <property type="entry name" value="RNAP_delt_lowGC"/>
    <property type="match status" value="1"/>
</dbReference>
<keyword evidence="3 8" id="KW-0808">Transferase</keyword>
<evidence type="ECO:0000256" key="2">
    <source>
        <dbReference type="ARBA" id="ARBA00022478"/>
    </source>
</evidence>
<dbReference type="GO" id="GO:0006355">
    <property type="term" value="P:regulation of DNA-templated transcription"/>
    <property type="evidence" value="ECO:0007669"/>
    <property type="project" value="InterPro"/>
</dbReference>
<evidence type="ECO:0000313" key="9">
    <source>
        <dbReference type="Proteomes" id="UP000515847"/>
    </source>
</evidence>
<comment type="similarity">
    <text evidence="1">Belongs to the RpoE family.</text>
</comment>
<keyword evidence="5" id="KW-0804">Transcription</keyword>
<evidence type="ECO:0000256" key="1">
    <source>
        <dbReference type="ARBA" id="ARBA00009828"/>
    </source>
</evidence>
<dbReference type="Gene3D" id="1.10.10.1250">
    <property type="entry name" value="RNA polymerase, subunit delta, N-terminal domain"/>
    <property type="match status" value="1"/>
</dbReference>
<dbReference type="OrthoDB" id="401223at2"/>
<dbReference type="InterPro" id="IPR007759">
    <property type="entry name" value="Asxl_HARE-HTH"/>
</dbReference>
<dbReference type="AlphaFoldDB" id="A0A7G6E4S7"/>
<evidence type="ECO:0000256" key="5">
    <source>
        <dbReference type="ARBA" id="ARBA00023163"/>
    </source>
</evidence>
<evidence type="ECO:0000256" key="6">
    <source>
        <dbReference type="ARBA" id="ARBA00031937"/>
    </source>
</evidence>
<evidence type="ECO:0000256" key="4">
    <source>
        <dbReference type="ARBA" id="ARBA00022695"/>
    </source>
</evidence>
<dbReference type="GO" id="GO:0016779">
    <property type="term" value="F:nucleotidyltransferase activity"/>
    <property type="evidence" value="ECO:0007669"/>
    <property type="project" value="UniProtKB-KW"/>
</dbReference>
<evidence type="ECO:0000313" key="8">
    <source>
        <dbReference type="EMBL" id="QNB47081.1"/>
    </source>
</evidence>
<keyword evidence="2 8" id="KW-0240">DNA-directed RNA polymerase</keyword>
<accession>A0A7G6E4S7</accession>
<name>A0A7G6E4S7_THEFR</name>
<dbReference type="Proteomes" id="UP000515847">
    <property type="component" value="Chromosome"/>
</dbReference>
<reference evidence="8 9" key="1">
    <citation type="journal article" date="2019" name="Front. Microbiol.">
        <title>Thermoanaerosceptrum fracticalcis gen. nov. sp. nov., a Novel Fumarate-Fermenting Microorganism From a Deep Fractured Carbonate Aquifer of the US Great Basin.</title>
        <authorList>
            <person name="Hamilton-Brehm S.D."/>
            <person name="Stewart L.E."/>
            <person name="Zavarin M."/>
            <person name="Caldwell M."/>
            <person name="Lawson P.A."/>
            <person name="Onstott T.C."/>
            <person name="Grzymski J."/>
            <person name="Neveux I."/>
            <person name="Lollar B.S."/>
            <person name="Russell C.E."/>
            <person name="Moser D.P."/>
        </authorList>
    </citation>
    <scope>NUCLEOTIDE SEQUENCE [LARGE SCALE GENOMIC DNA]</scope>
    <source>
        <strain evidence="8 9">DRI-13</strain>
    </source>
</reference>
<keyword evidence="4 8" id="KW-0548">Nucleotidyltransferase</keyword>
<dbReference type="GO" id="GO:0006351">
    <property type="term" value="P:DNA-templated transcription"/>
    <property type="evidence" value="ECO:0007669"/>
    <property type="project" value="InterPro"/>
</dbReference>
<dbReference type="RefSeq" id="WP_051966194.1">
    <property type="nucleotide sequence ID" value="NZ_CP045798.1"/>
</dbReference>
<keyword evidence="9" id="KW-1185">Reference proteome</keyword>
<protein>
    <recommendedName>
        <fullName evidence="6">RNAP delta factor</fullName>
    </recommendedName>
</protein>
<dbReference type="EMBL" id="CP045798">
    <property type="protein sequence ID" value="QNB47081.1"/>
    <property type="molecule type" value="Genomic_DNA"/>
</dbReference>
<evidence type="ECO:0000259" key="7">
    <source>
        <dbReference type="PROSITE" id="PS51913"/>
    </source>
</evidence>
<dbReference type="PROSITE" id="PS51913">
    <property type="entry name" value="HTH_HARE"/>
    <property type="match status" value="1"/>
</dbReference>
<dbReference type="Pfam" id="PF05066">
    <property type="entry name" value="HARE-HTH"/>
    <property type="match status" value="1"/>
</dbReference>